<evidence type="ECO:0000313" key="2">
    <source>
        <dbReference type="EMBL" id="RYR74687.1"/>
    </source>
</evidence>
<feature type="region of interest" description="Disordered" evidence="1">
    <location>
        <begin position="1"/>
        <end position="28"/>
    </location>
</feature>
<keyword evidence="3" id="KW-1185">Reference proteome</keyword>
<evidence type="ECO:0000313" key="3">
    <source>
        <dbReference type="Proteomes" id="UP000289738"/>
    </source>
</evidence>
<proteinExistence type="predicted"/>
<gene>
    <name evidence="2" type="ORF">Ahy_A02g009410</name>
</gene>
<accession>A0A445EGX7</accession>
<sequence length="98" mass="10579">MITEDGGIQASSTGLQDELEKRTSPPILDNAQDILEIPCAEHSEGPENWDSLFTNSSMLFSFLSKNIPSASELTFLFKTPTSSIVSGFSSSMKSSSEV</sequence>
<protein>
    <submittedName>
        <fullName evidence="2">Uncharacterized protein</fullName>
    </submittedName>
</protein>
<organism evidence="2 3">
    <name type="scientific">Arachis hypogaea</name>
    <name type="common">Peanut</name>
    <dbReference type="NCBI Taxonomy" id="3818"/>
    <lineage>
        <taxon>Eukaryota</taxon>
        <taxon>Viridiplantae</taxon>
        <taxon>Streptophyta</taxon>
        <taxon>Embryophyta</taxon>
        <taxon>Tracheophyta</taxon>
        <taxon>Spermatophyta</taxon>
        <taxon>Magnoliopsida</taxon>
        <taxon>eudicotyledons</taxon>
        <taxon>Gunneridae</taxon>
        <taxon>Pentapetalae</taxon>
        <taxon>rosids</taxon>
        <taxon>fabids</taxon>
        <taxon>Fabales</taxon>
        <taxon>Fabaceae</taxon>
        <taxon>Papilionoideae</taxon>
        <taxon>50 kb inversion clade</taxon>
        <taxon>dalbergioids sensu lato</taxon>
        <taxon>Dalbergieae</taxon>
        <taxon>Pterocarpus clade</taxon>
        <taxon>Arachis</taxon>
    </lineage>
</organism>
<dbReference type="Proteomes" id="UP000289738">
    <property type="component" value="Chromosome A02"/>
</dbReference>
<name>A0A445EGX7_ARAHY</name>
<comment type="caution">
    <text evidence="2">The sequence shown here is derived from an EMBL/GenBank/DDBJ whole genome shotgun (WGS) entry which is preliminary data.</text>
</comment>
<dbReference type="AlphaFoldDB" id="A0A445EGX7"/>
<reference evidence="2 3" key="1">
    <citation type="submission" date="2019-01" db="EMBL/GenBank/DDBJ databases">
        <title>Sequencing of cultivated peanut Arachis hypogaea provides insights into genome evolution and oil improvement.</title>
        <authorList>
            <person name="Chen X."/>
        </authorList>
    </citation>
    <scope>NUCLEOTIDE SEQUENCE [LARGE SCALE GENOMIC DNA]</scope>
    <source>
        <strain evidence="3">cv. Fuhuasheng</strain>
        <tissue evidence="2">Leaves</tissue>
    </source>
</reference>
<dbReference type="EMBL" id="SDMP01000002">
    <property type="protein sequence ID" value="RYR74687.1"/>
    <property type="molecule type" value="Genomic_DNA"/>
</dbReference>
<evidence type="ECO:0000256" key="1">
    <source>
        <dbReference type="SAM" id="MobiDB-lite"/>
    </source>
</evidence>